<organism evidence="2 3">
    <name type="scientific">Symbiodinium necroappetens</name>
    <dbReference type="NCBI Taxonomy" id="1628268"/>
    <lineage>
        <taxon>Eukaryota</taxon>
        <taxon>Sar</taxon>
        <taxon>Alveolata</taxon>
        <taxon>Dinophyceae</taxon>
        <taxon>Suessiales</taxon>
        <taxon>Symbiodiniaceae</taxon>
        <taxon>Symbiodinium</taxon>
    </lineage>
</organism>
<dbReference type="Proteomes" id="UP000601435">
    <property type="component" value="Unassembled WGS sequence"/>
</dbReference>
<keyword evidence="1" id="KW-0472">Membrane</keyword>
<feature type="non-terminal residue" evidence="2">
    <location>
        <position position="1"/>
    </location>
</feature>
<evidence type="ECO:0000313" key="3">
    <source>
        <dbReference type="Proteomes" id="UP000601435"/>
    </source>
</evidence>
<comment type="caution">
    <text evidence="2">The sequence shown here is derived from an EMBL/GenBank/DDBJ whole genome shotgun (WGS) entry which is preliminary data.</text>
</comment>
<evidence type="ECO:0000256" key="1">
    <source>
        <dbReference type="SAM" id="Phobius"/>
    </source>
</evidence>
<feature type="transmembrane region" description="Helical" evidence="1">
    <location>
        <begin position="12"/>
        <end position="35"/>
    </location>
</feature>
<protein>
    <submittedName>
        <fullName evidence="2">ANKRD17 protein</fullName>
    </submittedName>
</protein>
<reference evidence="2" key="1">
    <citation type="submission" date="2021-02" db="EMBL/GenBank/DDBJ databases">
        <authorList>
            <person name="Dougan E. K."/>
            <person name="Rhodes N."/>
            <person name="Thang M."/>
            <person name="Chan C."/>
        </authorList>
    </citation>
    <scope>NUCLEOTIDE SEQUENCE</scope>
</reference>
<proteinExistence type="predicted"/>
<keyword evidence="1" id="KW-0812">Transmembrane</keyword>
<gene>
    <name evidence="2" type="primary">ANKRD17</name>
    <name evidence="2" type="ORF">SNEC2469_LOCUS34282</name>
</gene>
<name>A0A813CCA6_9DINO</name>
<accession>A0A813CCA6</accession>
<sequence length="104" mass="12617">AGGLVNDMYAMLALNFIFPPLMFLMDYEFAMNFFFRRRLTEEKVQELNRELDQYRDKEDPVDKDMFKFAEDKVRSWEVCFEPTIMDLPRHYANAEKTYFCCVRL</sequence>
<keyword evidence="3" id="KW-1185">Reference proteome</keyword>
<dbReference type="AlphaFoldDB" id="A0A813CCA6"/>
<keyword evidence="1" id="KW-1133">Transmembrane helix</keyword>
<dbReference type="EMBL" id="CAJNJA010093919">
    <property type="protein sequence ID" value="CAE7941429.1"/>
    <property type="molecule type" value="Genomic_DNA"/>
</dbReference>
<evidence type="ECO:0000313" key="2">
    <source>
        <dbReference type="EMBL" id="CAE7941429.1"/>
    </source>
</evidence>
<dbReference type="OrthoDB" id="10284956at2759"/>